<evidence type="ECO:0000313" key="2">
    <source>
        <dbReference type="Proteomes" id="UP000474104"/>
    </source>
</evidence>
<protein>
    <submittedName>
        <fullName evidence="1">Uncharacterized protein</fullName>
    </submittedName>
</protein>
<reference evidence="1 2" key="1">
    <citation type="submission" date="2019-07" db="EMBL/GenBank/DDBJ databases">
        <title>Draft genome sequences of 15 bacterial species constituting the stable defined intestinal microbiota of the GM15 gnotobiotic mouse model.</title>
        <authorList>
            <person name="Elie C."/>
            <person name="Mathieu A."/>
            <person name="Saliou A."/>
            <person name="Darnaud M."/>
            <person name="Leulier F."/>
            <person name="Tamellini A."/>
        </authorList>
    </citation>
    <scope>NUCLEOTIDE SEQUENCE [LARGE SCALE GENOMIC DNA]</scope>
    <source>
        <strain evidence="2">ASF 502</strain>
    </source>
</reference>
<name>A0A9X5C3T2_9FIRM</name>
<evidence type="ECO:0000313" key="1">
    <source>
        <dbReference type="EMBL" id="NDO67380.1"/>
    </source>
</evidence>
<feature type="non-terminal residue" evidence="1">
    <location>
        <position position="364"/>
    </location>
</feature>
<proteinExistence type="predicted"/>
<gene>
    <name evidence="1" type="ORF">FMM80_00970</name>
</gene>
<dbReference type="EMBL" id="VIRB01000017">
    <property type="protein sequence ID" value="NDO67380.1"/>
    <property type="molecule type" value="Genomic_DNA"/>
</dbReference>
<organism evidence="1 2">
    <name type="scientific">Schaedlerella arabinosiphila</name>
    <dbReference type="NCBI Taxonomy" id="2044587"/>
    <lineage>
        <taxon>Bacteria</taxon>
        <taxon>Bacillati</taxon>
        <taxon>Bacillota</taxon>
        <taxon>Clostridia</taxon>
        <taxon>Lachnospirales</taxon>
        <taxon>Lachnospiraceae</taxon>
        <taxon>Schaedlerella</taxon>
    </lineage>
</organism>
<dbReference type="RefSeq" id="WP_162205272.1">
    <property type="nucleotide sequence ID" value="NZ_VIRB01000017.1"/>
</dbReference>
<dbReference type="AlphaFoldDB" id="A0A9X5C3T2"/>
<dbReference type="Proteomes" id="UP000474104">
    <property type="component" value="Unassembled WGS sequence"/>
</dbReference>
<comment type="caution">
    <text evidence="1">The sequence shown here is derived from an EMBL/GenBank/DDBJ whole genome shotgun (WGS) entry which is preliminary data.</text>
</comment>
<accession>A0A9X5C3T2</accession>
<sequence length="364" mass="42414">MAVKINFDNSGIPELPTFILSKRNGNHIGVLNNITQTQLRENMNSSFDSSFLVYKVLNETICDLWDQIDDLKILHVPEWDKWLQISVDIEEEDNCIKNVSAVSLQEEELSQILLHEIEINTEHDIAKDDYVPTVFYDENNIKASLLHRLLADKANHYKIIHVDDSLKKIQRSFSFDNKSIYDAFQEISEELNCLFVFGERNETYTNVVPRTISVYDLESVCKNCSHREEFMTVCSKCGSKDIKDGYGKDTTIFVSTENLAEEINYSTDIGSIKNCFRLESGDDDMDATIININPSGTRYLWNIPQYMKDDMSEELVKKLDSYDRQYEYYQNDYEENLDNNIVNLYNQLILKYRIYDENLCTIVT</sequence>